<dbReference type="InterPro" id="IPR010260">
    <property type="entry name" value="AlpA"/>
</dbReference>
<gene>
    <name evidence="1" type="ORF">SAMN05445850_0141</name>
</gene>
<dbReference type="RefSeq" id="WP_167368593.1">
    <property type="nucleotide sequence ID" value="NZ_FNKX01000001.1"/>
</dbReference>
<dbReference type="EMBL" id="FNKX01000001">
    <property type="protein sequence ID" value="SDQ29092.1"/>
    <property type="molecule type" value="Genomic_DNA"/>
</dbReference>
<proteinExistence type="predicted"/>
<dbReference type="Pfam" id="PF05930">
    <property type="entry name" value="Phage_AlpA"/>
    <property type="match status" value="1"/>
</dbReference>
<dbReference type="Proteomes" id="UP000199365">
    <property type="component" value="Unassembled WGS sequence"/>
</dbReference>
<name>A0A1H0ZNW6_9BURK</name>
<sequence>MHPVISSLGTNLTDDRHLRPNAAAEYLGIGLSTLFKYAKYDPTFPKGIKLSTKCTVYSMRSLAEWVHSKRAA</sequence>
<accession>A0A1H0ZNW6</accession>
<evidence type="ECO:0000313" key="1">
    <source>
        <dbReference type="EMBL" id="SDQ29092.1"/>
    </source>
</evidence>
<protein>
    <submittedName>
        <fullName evidence="1">Transcriptional regulator, AlpA family</fullName>
    </submittedName>
</protein>
<reference evidence="2" key="1">
    <citation type="submission" date="2016-10" db="EMBL/GenBank/DDBJ databases">
        <authorList>
            <person name="Varghese N."/>
            <person name="Submissions S."/>
        </authorList>
    </citation>
    <scope>NUCLEOTIDE SEQUENCE [LARGE SCALE GENOMIC DNA]</scope>
    <source>
        <strain evidence="2">DUS833</strain>
    </source>
</reference>
<dbReference type="STRING" id="157910.SAMN05445850_0141"/>
<keyword evidence="2" id="KW-1185">Reference proteome</keyword>
<organism evidence="1 2">
    <name type="scientific">Paraburkholderia tuberum</name>
    <dbReference type="NCBI Taxonomy" id="157910"/>
    <lineage>
        <taxon>Bacteria</taxon>
        <taxon>Pseudomonadati</taxon>
        <taxon>Pseudomonadota</taxon>
        <taxon>Betaproteobacteria</taxon>
        <taxon>Burkholderiales</taxon>
        <taxon>Burkholderiaceae</taxon>
        <taxon>Paraburkholderia</taxon>
    </lineage>
</organism>
<evidence type="ECO:0000313" key="2">
    <source>
        <dbReference type="Proteomes" id="UP000199365"/>
    </source>
</evidence>
<dbReference type="AlphaFoldDB" id="A0A1H0ZNW6"/>